<dbReference type="GO" id="GO:0016747">
    <property type="term" value="F:acyltransferase activity, transferring groups other than amino-acyl groups"/>
    <property type="evidence" value="ECO:0007669"/>
    <property type="project" value="InterPro"/>
</dbReference>
<gene>
    <name evidence="2" type="ORF">SAMN05660652_01468</name>
</gene>
<dbReference type="InterPro" id="IPR000182">
    <property type="entry name" value="GNAT_dom"/>
</dbReference>
<dbReference type="PROSITE" id="PS51186">
    <property type="entry name" value="GNAT"/>
    <property type="match status" value="1"/>
</dbReference>
<sequence length="150" mass="16316">MQEIRPCKVDDFFAHADAPALLAEYADESAILGLPAPKPAPETYQALEAAGILHVFAAFDGEALIGFISLLLSFNPHYSAFLAVTESLFVTESKRGAGAGLALIRRARDEAITEGAVGFLLSAPTGSRLHRLLEHMECRETNRIFFWSLP</sequence>
<dbReference type="RefSeq" id="WP_091936036.1">
    <property type="nucleotide sequence ID" value="NZ_FNCY01000004.1"/>
</dbReference>
<dbReference type="CDD" id="cd04301">
    <property type="entry name" value="NAT_SF"/>
    <property type="match status" value="1"/>
</dbReference>
<dbReference type="Proteomes" id="UP000198607">
    <property type="component" value="Unassembled WGS sequence"/>
</dbReference>
<evidence type="ECO:0000313" key="3">
    <source>
        <dbReference type="Proteomes" id="UP000198607"/>
    </source>
</evidence>
<accession>A0A1G8AR00</accession>
<keyword evidence="3" id="KW-1185">Reference proteome</keyword>
<dbReference type="OrthoDB" id="7028208at2"/>
<dbReference type="STRING" id="83767.SAMN05660652_01468"/>
<dbReference type="Pfam" id="PF00583">
    <property type="entry name" value="Acetyltransf_1"/>
    <property type="match status" value="1"/>
</dbReference>
<dbReference type="Gene3D" id="3.40.630.30">
    <property type="match status" value="1"/>
</dbReference>
<dbReference type="SUPFAM" id="SSF55729">
    <property type="entry name" value="Acyl-CoA N-acyltransferases (Nat)"/>
    <property type="match status" value="1"/>
</dbReference>
<name>A0A1G8AR00_9RHOO</name>
<feature type="domain" description="N-acetyltransferase" evidence="1">
    <location>
        <begin position="2"/>
        <end position="150"/>
    </location>
</feature>
<evidence type="ECO:0000259" key="1">
    <source>
        <dbReference type="PROSITE" id="PS51186"/>
    </source>
</evidence>
<dbReference type="InterPro" id="IPR016181">
    <property type="entry name" value="Acyl_CoA_acyltransferase"/>
</dbReference>
<evidence type="ECO:0000313" key="2">
    <source>
        <dbReference type="EMBL" id="SDH23349.1"/>
    </source>
</evidence>
<proteinExistence type="predicted"/>
<dbReference type="EMBL" id="FNCY01000004">
    <property type="protein sequence ID" value="SDH23349.1"/>
    <property type="molecule type" value="Genomic_DNA"/>
</dbReference>
<organism evidence="2 3">
    <name type="scientific">Propionivibrio dicarboxylicus</name>
    <dbReference type="NCBI Taxonomy" id="83767"/>
    <lineage>
        <taxon>Bacteria</taxon>
        <taxon>Pseudomonadati</taxon>
        <taxon>Pseudomonadota</taxon>
        <taxon>Betaproteobacteria</taxon>
        <taxon>Rhodocyclales</taxon>
        <taxon>Rhodocyclaceae</taxon>
        <taxon>Propionivibrio</taxon>
    </lineage>
</organism>
<reference evidence="2 3" key="1">
    <citation type="submission" date="2016-10" db="EMBL/GenBank/DDBJ databases">
        <authorList>
            <person name="de Groot N.N."/>
        </authorList>
    </citation>
    <scope>NUCLEOTIDE SEQUENCE [LARGE SCALE GENOMIC DNA]</scope>
    <source>
        <strain evidence="2 3">DSM 5885</strain>
    </source>
</reference>
<protein>
    <recommendedName>
        <fullName evidence="1">N-acetyltransferase domain-containing protein</fullName>
    </recommendedName>
</protein>
<dbReference type="AlphaFoldDB" id="A0A1G8AR00"/>